<organism evidence="1 2">
    <name type="scientific">Oryza sativa subsp. japonica</name>
    <name type="common">Rice</name>
    <dbReference type="NCBI Taxonomy" id="39947"/>
    <lineage>
        <taxon>Eukaryota</taxon>
        <taxon>Viridiplantae</taxon>
        <taxon>Streptophyta</taxon>
        <taxon>Embryophyta</taxon>
        <taxon>Tracheophyta</taxon>
        <taxon>Spermatophyta</taxon>
        <taxon>Magnoliopsida</taxon>
        <taxon>Liliopsida</taxon>
        <taxon>Poales</taxon>
        <taxon>Poaceae</taxon>
        <taxon>BOP clade</taxon>
        <taxon>Oryzoideae</taxon>
        <taxon>Oryzeae</taxon>
        <taxon>Oryzinae</taxon>
        <taxon>Oryza</taxon>
        <taxon>Oryza sativa</taxon>
    </lineage>
</organism>
<gene>
    <name evidence="1" type="primary">OSJNBb0024J13.15</name>
</gene>
<accession>Q6K2D9</accession>
<reference evidence="2" key="1">
    <citation type="journal article" date="2005" name="Nature">
        <title>The map-based sequence of the rice genome.</title>
        <authorList>
            <consortium name="International rice genome sequencing project (IRGSP)"/>
            <person name="Matsumoto T."/>
            <person name="Wu J."/>
            <person name="Kanamori H."/>
            <person name="Katayose Y."/>
            <person name="Fujisawa M."/>
            <person name="Namiki N."/>
            <person name="Mizuno H."/>
            <person name="Yamamoto K."/>
            <person name="Antonio B.A."/>
            <person name="Baba T."/>
            <person name="Sakata K."/>
            <person name="Nagamura Y."/>
            <person name="Aoki H."/>
            <person name="Arikawa K."/>
            <person name="Arita K."/>
            <person name="Bito T."/>
            <person name="Chiden Y."/>
            <person name="Fujitsuka N."/>
            <person name="Fukunaka R."/>
            <person name="Hamada M."/>
            <person name="Harada C."/>
            <person name="Hayashi A."/>
            <person name="Hijishita S."/>
            <person name="Honda M."/>
            <person name="Hosokawa S."/>
            <person name="Ichikawa Y."/>
            <person name="Idonuma A."/>
            <person name="Iijima M."/>
            <person name="Ikeda M."/>
            <person name="Ikeno M."/>
            <person name="Ito K."/>
            <person name="Ito S."/>
            <person name="Ito T."/>
            <person name="Ito Y."/>
            <person name="Ito Y."/>
            <person name="Iwabuchi A."/>
            <person name="Kamiya K."/>
            <person name="Karasawa W."/>
            <person name="Kurita K."/>
            <person name="Katagiri S."/>
            <person name="Kikuta A."/>
            <person name="Kobayashi H."/>
            <person name="Kobayashi N."/>
            <person name="Machita K."/>
            <person name="Maehara T."/>
            <person name="Masukawa M."/>
            <person name="Mizubayashi T."/>
            <person name="Mukai Y."/>
            <person name="Nagasaki H."/>
            <person name="Nagata Y."/>
            <person name="Naito S."/>
            <person name="Nakashima M."/>
            <person name="Nakama Y."/>
            <person name="Nakamichi Y."/>
            <person name="Nakamura M."/>
            <person name="Meguro A."/>
            <person name="Negishi M."/>
            <person name="Ohta I."/>
            <person name="Ohta T."/>
            <person name="Okamoto M."/>
            <person name="Ono N."/>
            <person name="Saji S."/>
            <person name="Sakaguchi M."/>
            <person name="Sakai K."/>
            <person name="Shibata M."/>
            <person name="Shimokawa T."/>
            <person name="Song J."/>
            <person name="Takazaki Y."/>
            <person name="Terasawa K."/>
            <person name="Tsugane M."/>
            <person name="Tsuji K."/>
            <person name="Ueda S."/>
            <person name="Waki K."/>
            <person name="Yamagata H."/>
            <person name="Yamamoto M."/>
            <person name="Yamamoto S."/>
            <person name="Yamane H."/>
            <person name="Yoshiki S."/>
            <person name="Yoshihara R."/>
            <person name="Yukawa K."/>
            <person name="Zhong H."/>
            <person name="Yano M."/>
            <person name="Yuan Q."/>
            <person name="Ouyang S."/>
            <person name="Liu J."/>
            <person name="Jones K.M."/>
            <person name="Gansberger K."/>
            <person name="Moffat K."/>
            <person name="Hill J."/>
            <person name="Bera J."/>
            <person name="Fadrosh D."/>
            <person name="Jin S."/>
            <person name="Johri S."/>
            <person name="Kim M."/>
            <person name="Overton L."/>
            <person name="Reardon M."/>
            <person name="Tsitrin T."/>
            <person name="Vuong H."/>
            <person name="Weaver B."/>
            <person name="Ciecko A."/>
            <person name="Tallon L."/>
            <person name="Jackson J."/>
            <person name="Pai G."/>
            <person name="Aken S.V."/>
            <person name="Utterback T."/>
            <person name="Reidmuller S."/>
            <person name="Feldblyum T."/>
            <person name="Hsiao J."/>
            <person name="Zismann V."/>
            <person name="Iobst S."/>
            <person name="de Vazeille A.R."/>
            <person name="Buell C.R."/>
            <person name="Ying K."/>
            <person name="Li Y."/>
            <person name="Lu T."/>
            <person name="Huang Y."/>
            <person name="Zhao Q."/>
            <person name="Feng Q."/>
            <person name="Zhang L."/>
            <person name="Zhu J."/>
            <person name="Weng Q."/>
            <person name="Mu J."/>
            <person name="Lu Y."/>
            <person name="Fan D."/>
            <person name="Liu Y."/>
            <person name="Guan J."/>
            <person name="Zhang Y."/>
            <person name="Yu S."/>
            <person name="Liu X."/>
            <person name="Zhang Y."/>
            <person name="Hong G."/>
            <person name="Han B."/>
            <person name="Choisne N."/>
            <person name="Demange N."/>
            <person name="Orjeda G."/>
            <person name="Samain S."/>
            <person name="Cattolico L."/>
            <person name="Pelletier E."/>
            <person name="Couloux A."/>
            <person name="Segurens B."/>
            <person name="Wincker P."/>
            <person name="D'Hont A."/>
            <person name="Scarpelli C."/>
            <person name="Weissenbach J."/>
            <person name="Salanoubat M."/>
            <person name="Quetier F."/>
            <person name="Yu Y."/>
            <person name="Kim H.R."/>
            <person name="Rambo T."/>
            <person name="Currie J."/>
            <person name="Collura K."/>
            <person name="Luo M."/>
            <person name="Yang T."/>
            <person name="Ammiraju J.S.S."/>
            <person name="Engler F."/>
            <person name="Soderlund C."/>
            <person name="Wing R.A."/>
            <person name="Palmer L.E."/>
            <person name="de la Bastide M."/>
            <person name="Spiegel L."/>
            <person name="Nascimento L."/>
            <person name="Zutavern T."/>
            <person name="O'Shaughnessy A."/>
            <person name="Dike S."/>
            <person name="Dedhia N."/>
            <person name="Preston R."/>
            <person name="Balija V."/>
            <person name="McCombie W.R."/>
            <person name="Chow T."/>
            <person name="Chen H."/>
            <person name="Chung M."/>
            <person name="Chen C."/>
            <person name="Shaw J."/>
            <person name="Wu H."/>
            <person name="Hsiao K."/>
            <person name="Chao Y."/>
            <person name="Chu M."/>
            <person name="Cheng C."/>
            <person name="Hour A."/>
            <person name="Lee P."/>
            <person name="Lin S."/>
            <person name="Lin Y."/>
            <person name="Liou J."/>
            <person name="Liu S."/>
            <person name="Hsing Y."/>
            <person name="Raghuvanshi S."/>
            <person name="Mohanty A."/>
            <person name="Bharti A.K."/>
            <person name="Gaur A."/>
            <person name="Gupta V."/>
            <person name="Kumar D."/>
            <person name="Ravi V."/>
            <person name="Vij S."/>
            <person name="Kapur A."/>
            <person name="Khurana P."/>
            <person name="Khurana P."/>
            <person name="Khurana J.P."/>
            <person name="Tyagi A.K."/>
            <person name="Gaikwad K."/>
            <person name="Singh A."/>
            <person name="Dalal V."/>
            <person name="Srivastava S."/>
            <person name="Dixit A."/>
            <person name="Pal A.K."/>
            <person name="Ghazi I.A."/>
            <person name="Yadav M."/>
            <person name="Pandit A."/>
            <person name="Bhargava A."/>
            <person name="Sureshbabu K."/>
            <person name="Batra K."/>
            <person name="Sharma T.R."/>
            <person name="Mohapatra T."/>
            <person name="Singh N.K."/>
            <person name="Messing J."/>
            <person name="Nelson A.B."/>
            <person name="Fuks G."/>
            <person name="Kavchok S."/>
            <person name="Keizer G."/>
            <person name="Linton E."/>
            <person name="Llaca V."/>
            <person name="Song R."/>
            <person name="Tanyolac B."/>
            <person name="Young S."/>
            <person name="Ho-Il K."/>
            <person name="Hahn J.H."/>
            <person name="Sangsakoo G."/>
            <person name="Vanavichit A."/>
            <person name="de Mattos Luiz.A.T."/>
            <person name="Zimmer P.D."/>
            <person name="Malone G."/>
            <person name="Dellagostin O."/>
            <person name="de Oliveira A.C."/>
            <person name="Bevan M."/>
            <person name="Bancroft I."/>
            <person name="Minx P."/>
            <person name="Cordum H."/>
            <person name="Wilson R."/>
            <person name="Cheng Z."/>
            <person name="Jin W."/>
            <person name="Jiang J."/>
            <person name="Leong S.A."/>
            <person name="Iwama H."/>
            <person name="Gojobori T."/>
            <person name="Itoh T."/>
            <person name="Niimura Y."/>
            <person name="Fujii Y."/>
            <person name="Habara T."/>
            <person name="Sakai H."/>
            <person name="Sato Y."/>
            <person name="Wilson G."/>
            <person name="Kumar K."/>
            <person name="McCouch S."/>
            <person name="Juretic N."/>
            <person name="Hoen D."/>
            <person name="Wright S."/>
            <person name="Bruskiewich R."/>
            <person name="Bureau T."/>
            <person name="Miyao A."/>
            <person name="Hirochika H."/>
            <person name="Nishikawa T."/>
            <person name="Kadowaki K."/>
            <person name="Sugiura M."/>
            <person name="Burr B."/>
            <person name="Sasaki T."/>
        </authorList>
    </citation>
    <scope>NUCLEOTIDE SEQUENCE [LARGE SCALE GENOMIC DNA]</scope>
    <source>
        <strain evidence="2">cv. Nipponbare</strain>
    </source>
</reference>
<sequence length="183" mass="20812">MDTQGMVSSASESTSWIAAALQIQQLSGVSNGATWLIDGVSDAKWPRRRSWRKRHCFPDPMVCRRGECSPPVVVAPLCCRGTREEKERYYYRYWVQTELLLEALGEEDGTKEREKRLVRKKWCLKCGPHVLTQPIVQVNEPRQRKPPSNTAERESFCLFGPGPVTRTDNLFGHLLLAPPSPDT</sequence>
<proteinExistence type="predicted"/>
<protein>
    <submittedName>
        <fullName evidence="1">Uncharacterized protein</fullName>
    </submittedName>
</protein>
<evidence type="ECO:0000313" key="1">
    <source>
        <dbReference type="EMBL" id="BAD23677.1"/>
    </source>
</evidence>
<dbReference type="Proteomes" id="UP000000763">
    <property type="component" value="Chromosome 9"/>
</dbReference>
<dbReference type="EMBL" id="AP005879">
    <property type="protein sequence ID" value="BAD23677.1"/>
    <property type="molecule type" value="Genomic_DNA"/>
</dbReference>
<reference evidence="2" key="2">
    <citation type="journal article" date="2008" name="Nucleic Acids Res.">
        <title>The rice annotation project database (RAP-DB): 2008 update.</title>
        <authorList>
            <consortium name="The rice annotation project (RAP)"/>
        </authorList>
    </citation>
    <scope>GENOME REANNOTATION</scope>
    <source>
        <strain evidence="2">cv. Nipponbare</strain>
    </source>
</reference>
<name>Q6K2D9_ORYSJ</name>
<dbReference type="AlphaFoldDB" id="Q6K2D9"/>
<evidence type="ECO:0000313" key="2">
    <source>
        <dbReference type="Proteomes" id="UP000000763"/>
    </source>
</evidence>